<dbReference type="SMART" id="SM00028">
    <property type="entry name" value="TPR"/>
    <property type="match status" value="2"/>
</dbReference>
<dbReference type="InterPro" id="IPR019734">
    <property type="entry name" value="TPR_rpt"/>
</dbReference>
<dbReference type="OrthoDB" id="271653at2"/>
<dbReference type="AlphaFoldDB" id="A0A517T9L9"/>
<sequence length="250" mass="28650">MIQNCELPVEISRAFHAGEYMEVVNSSAAFLLQEPENARVWSLKGMSHHAVGHWVEARNCLEQASLIAPMHPFEKYCLADCYHRLGKFQWAVEYCRELAEDDTLEIGLALKVAATLSILTTPQESLVLCRKLSKRDPDHAQLIYDMALYAARAGSPRCYVRSMLRKAIELEPQNVMYRVGTASVFWKWDEPREAYQVLDSLSEEQLQTVCCEHCLGRVAEIFARHHEWRKARACRDRIQFLIAANISSCC</sequence>
<evidence type="ECO:0000313" key="2">
    <source>
        <dbReference type="Proteomes" id="UP000319976"/>
    </source>
</evidence>
<dbReference type="RefSeq" id="WP_145262766.1">
    <property type="nucleotide sequence ID" value="NZ_CP036316.1"/>
</dbReference>
<organism evidence="1 2">
    <name type="scientific">Calycomorphotria hydatis</name>
    <dbReference type="NCBI Taxonomy" id="2528027"/>
    <lineage>
        <taxon>Bacteria</taxon>
        <taxon>Pseudomonadati</taxon>
        <taxon>Planctomycetota</taxon>
        <taxon>Planctomycetia</taxon>
        <taxon>Planctomycetales</taxon>
        <taxon>Planctomycetaceae</taxon>
        <taxon>Calycomorphotria</taxon>
    </lineage>
</organism>
<dbReference type="SUPFAM" id="SSF48452">
    <property type="entry name" value="TPR-like"/>
    <property type="match status" value="1"/>
</dbReference>
<name>A0A517T9L9_9PLAN</name>
<dbReference type="KEGG" id="chya:V22_23200"/>
<dbReference type="EMBL" id="CP036316">
    <property type="protein sequence ID" value="QDT65074.1"/>
    <property type="molecule type" value="Genomic_DNA"/>
</dbReference>
<dbReference type="Gene3D" id="1.25.40.10">
    <property type="entry name" value="Tetratricopeptide repeat domain"/>
    <property type="match status" value="1"/>
</dbReference>
<accession>A0A517T9L9</accession>
<proteinExistence type="predicted"/>
<evidence type="ECO:0000313" key="1">
    <source>
        <dbReference type="EMBL" id="QDT65074.1"/>
    </source>
</evidence>
<dbReference type="Proteomes" id="UP000319976">
    <property type="component" value="Chromosome"/>
</dbReference>
<keyword evidence="2" id="KW-1185">Reference proteome</keyword>
<dbReference type="InterPro" id="IPR011990">
    <property type="entry name" value="TPR-like_helical_dom_sf"/>
</dbReference>
<protein>
    <submittedName>
        <fullName evidence="1">Tetratricopeptide repeat protein</fullName>
    </submittedName>
</protein>
<gene>
    <name evidence="1" type="ORF">V22_23200</name>
</gene>
<reference evidence="1 2" key="1">
    <citation type="submission" date="2019-02" db="EMBL/GenBank/DDBJ databases">
        <title>Deep-cultivation of Planctomycetes and their phenomic and genomic characterization uncovers novel biology.</title>
        <authorList>
            <person name="Wiegand S."/>
            <person name="Jogler M."/>
            <person name="Boedeker C."/>
            <person name="Pinto D."/>
            <person name="Vollmers J."/>
            <person name="Rivas-Marin E."/>
            <person name="Kohn T."/>
            <person name="Peeters S.H."/>
            <person name="Heuer A."/>
            <person name="Rast P."/>
            <person name="Oberbeckmann S."/>
            <person name="Bunk B."/>
            <person name="Jeske O."/>
            <person name="Meyerdierks A."/>
            <person name="Storesund J.E."/>
            <person name="Kallscheuer N."/>
            <person name="Luecker S."/>
            <person name="Lage O.M."/>
            <person name="Pohl T."/>
            <person name="Merkel B.J."/>
            <person name="Hornburger P."/>
            <person name="Mueller R.-W."/>
            <person name="Bruemmer F."/>
            <person name="Labrenz M."/>
            <person name="Spormann A.M."/>
            <person name="Op den Camp H."/>
            <person name="Overmann J."/>
            <person name="Amann R."/>
            <person name="Jetten M.S.M."/>
            <person name="Mascher T."/>
            <person name="Medema M.H."/>
            <person name="Devos D.P."/>
            <person name="Kaster A.-K."/>
            <person name="Ovreas L."/>
            <person name="Rohde M."/>
            <person name="Galperin M.Y."/>
            <person name="Jogler C."/>
        </authorList>
    </citation>
    <scope>NUCLEOTIDE SEQUENCE [LARGE SCALE GENOMIC DNA]</scope>
    <source>
        <strain evidence="1 2">V22</strain>
    </source>
</reference>